<evidence type="ECO:0000256" key="1">
    <source>
        <dbReference type="SAM" id="MobiDB-lite"/>
    </source>
</evidence>
<comment type="caution">
    <text evidence="2">The sequence shown here is derived from an EMBL/GenBank/DDBJ whole genome shotgun (WGS) entry which is preliminary data.</text>
</comment>
<name>A0ABC8LQL9_ERUVS</name>
<feature type="region of interest" description="Disordered" evidence="1">
    <location>
        <begin position="26"/>
        <end position="71"/>
    </location>
</feature>
<reference evidence="2 3" key="1">
    <citation type="submission" date="2022-03" db="EMBL/GenBank/DDBJ databases">
        <authorList>
            <person name="Macdonald S."/>
            <person name="Ahmed S."/>
            <person name="Newling K."/>
        </authorList>
    </citation>
    <scope>NUCLEOTIDE SEQUENCE [LARGE SCALE GENOMIC DNA]</scope>
</reference>
<protein>
    <submittedName>
        <fullName evidence="2">Uncharacterized protein</fullName>
    </submittedName>
</protein>
<feature type="compositionally biased region" description="Low complexity" evidence="1">
    <location>
        <begin position="38"/>
        <end position="61"/>
    </location>
</feature>
<sequence>MVNADLVDPVKGQILFPTRHKLLLRGIKRGQSRPPPEVSCSSSSQQPWYSPSLVSLPSSSSRPQTSAHVSPDEAAGIIIFLKDKRETKAYASHQKTIDLVKEYNSLFLDKADAIMLDTKITKFSIGYVPYHLPAHQNGGVELINKWNAACTFPTEQ</sequence>
<accession>A0ABC8LQL9</accession>
<dbReference type="Proteomes" id="UP001642260">
    <property type="component" value="Unassembled WGS sequence"/>
</dbReference>
<evidence type="ECO:0000313" key="3">
    <source>
        <dbReference type="Proteomes" id="UP001642260"/>
    </source>
</evidence>
<dbReference type="EMBL" id="CAKOAT010697376">
    <property type="protein sequence ID" value="CAH8386111.1"/>
    <property type="molecule type" value="Genomic_DNA"/>
</dbReference>
<keyword evidence="3" id="KW-1185">Reference proteome</keyword>
<dbReference type="AlphaFoldDB" id="A0ABC8LQL9"/>
<evidence type="ECO:0000313" key="2">
    <source>
        <dbReference type="EMBL" id="CAH8386111.1"/>
    </source>
</evidence>
<proteinExistence type="predicted"/>
<organism evidence="2 3">
    <name type="scientific">Eruca vesicaria subsp. sativa</name>
    <name type="common">Garden rocket</name>
    <name type="synonym">Eruca sativa</name>
    <dbReference type="NCBI Taxonomy" id="29727"/>
    <lineage>
        <taxon>Eukaryota</taxon>
        <taxon>Viridiplantae</taxon>
        <taxon>Streptophyta</taxon>
        <taxon>Embryophyta</taxon>
        <taxon>Tracheophyta</taxon>
        <taxon>Spermatophyta</taxon>
        <taxon>Magnoliopsida</taxon>
        <taxon>eudicotyledons</taxon>
        <taxon>Gunneridae</taxon>
        <taxon>Pentapetalae</taxon>
        <taxon>rosids</taxon>
        <taxon>malvids</taxon>
        <taxon>Brassicales</taxon>
        <taxon>Brassicaceae</taxon>
        <taxon>Brassiceae</taxon>
        <taxon>Eruca</taxon>
    </lineage>
</organism>
<gene>
    <name evidence="2" type="ORF">ERUC_LOCUS38594</name>
</gene>